<sequence>MADDAGRTLTLSVPESVADWLDGHGDDAETAAAELLIAQQSVATDPEASIEPAVASVLANRMDSITDAVIEHLESTDWAADDLEDRVGALESGQGPDPAHLRDRIGTLEDRVDDTERTVETRLDDLSEKVDRLAWIVVEERERVGSDPVLDRIRSAAHTADVDRAACEGCGRAIDLGLLGASTCPHCEAAFSDLDPPTGWFGSATLRLEEGTPDE</sequence>
<dbReference type="GeneID" id="36513055"/>
<gene>
    <name evidence="1" type="ORF">HARCEL1_11070</name>
</gene>
<evidence type="ECO:0000313" key="2">
    <source>
        <dbReference type="Proteomes" id="UP000244727"/>
    </source>
</evidence>
<name>A0A2R4X333_9EURY</name>
<dbReference type="KEGG" id="harc:HARCEL1_11070"/>
<organism evidence="1 2">
    <name type="scientific">Halococcoides cellulosivorans</name>
    <dbReference type="NCBI Taxonomy" id="1679096"/>
    <lineage>
        <taxon>Archaea</taxon>
        <taxon>Methanobacteriati</taxon>
        <taxon>Methanobacteriota</taxon>
        <taxon>Stenosarchaea group</taxon>
        <taxon>Halobacteria</taxon>
        <taxon>Halobacteriales</taxon>
        <taxon>Haloarculaceae</taxon>
        <taxon>Halococcoides</taxon>
    </lineage>
</organism>
<evidence type="ECO:0000313" key="1">
    <source>
        <dbReference type="EMBL" id="AWB28205.1"/>
    </source>
</evidence>
<keyword evidence="2" id="KW-1185">Reference proteome</keyword>
<dbReference type="EMBL" id="CP028858">
    <property type="protein sequence ID" value="AWB28205.1"/>
    <property type="molecule type" value="Genomic_DNA"/>
</dbReference>
<dbReference type="RefSeq" id="WP_108383518.1">
    <property type="nucleotide sequence ID" value="NZ_CP028858.1"/>
</dbReference>
<protein>
    <recommendedName>
        <fullName evidence="3">CopG family transcriptional regulator</fullName>
    </recommendedName>
</protein>
<accession>A0A2R4X333</accession>
<dbReference type="AlphaFoldDB" id="A0A2R4X333"/>
<proteinExistence type="predicted"/>
<reference evidence="1 2" key="1">
    <citation type="submission" date="2018-04" db="EMBL/GenBank/DDBJ databases">
        <title>Halococcoides cellulosivorans gen. nov., sp. nov., an extremely halophilic cellulose-utilizing haloarchaeon from hypersaline lakes.</title>
        <authorList>
            <person name="Sorokin D.Y."/>
            <person name="Toshchakov S.V."/>
            <person name="Samarov N.I."/>
            <person name="Korzhenkov A."/>
            <person name="Kublanov I.V."/>
        </authorList>
    </citation>
    <scope>NUCLEOTIDE SEQUENCE [LARGE SCALE GENOMIC DNA]</scope>
    <source>
        <strain evidence="1 2">HArcel1</strain>
    </source>
</reference>
<evidence type="ECO:0008006" key="3">
    <source>
        <dbReference type="Google" id="ProtNLM"/>
    </source>
</evidence>
<dbReference type="Proteomes" id="UP000244727">
    <property type="component" value="Chromosome"/>
</dbReference>